<dbReference type="SUPFAM" id="SSF50346">
    <property type="entry name" value="PRC-barrel domain"/>
    <property type="match status" value="2"/>
</dbReference>
<feature type="signal peptide" evidence="1">
    <location>
        <begin position="1"/>
        <end position="20"/>
    </location>
</feature>
<comment type="caution">
    <text evidence="3">The sequence shown here is derived from an EMBL/GenBank/DDBJ whole genome shotgun (WGS) entry which is preliminary data.</text>
</comment>
<evidence type="ECO:0000256" key="1">
    <source>
        <dbReference type="SAM" id="SignalP"/>
    </source>
</evidence>
<feature type="chain" id="PRO_5015474500" evidence="1">
    <location>
        <begin position="21"/>
        <end position="306"/>
    </location>
</feature>
<evidence type="ECO:0000313" key="4">
    <source>
        <dbReference type="Proteomes" id="UP000237718"/>
    </source>
</evidence>
<accession>A0A2T1A8I0</accession>
<protein>
    <submittedName>
        <fullName evidence="3">PRC-barrel domain protein</fullName>
    </submittedName>
</protein>
<dbReference type="InterPro" id="IPR011033">
    <property type="entry name" value="PRC_barrel-like_sf"/>
</dbReference>
<dbReference type="OrthoDB" id="7876889at2"/>
<dbReference type="PANTHER" id="PTHR36505:SF1">
    <property type="entry name" value="BLR1072 PROTEIN"/>
    <property type="match status" value="1"/>
</dbReference>
<evidence type="ECO:0000259" key="2">
    <source>
        <dbReference type="Pfam" id="PF05239"/>
    </source>
</evidence>
<evidence type="ECO:0000313" key="3">
    <source>
        <dbReference type="EMBL" id="PRZ44922.1"/>
    </source>
</evidence>
<dbReference type="InterPro" id="IPR027275">
    <property type="entry name" value="PRC-brl_dom"/>
</dbReference>
<feature type="domain" description="PRC-barrel" evidence="2">
    <location>
        <begin position="228"/>
        <end position="278"/>
    </location>
</feature>
<dbReference type="PANTHER" id="PTHR36505">
    <property type="entry name" value="BLR1072 PROTEIN"/>
    <property type="match status" value="1"/>
</dbReference>
<dbReference type="RefSeq" id="WP_106165345.1">
    <property type="nucleotide sequence ID" value="NZ_PVUF01000019.1"/>
</dbReference>
<organism evidence="3 4">
    <name type="scientific">Tritonibacter scottomollicae</name>
    <name type="common">Epibacterium scottomollicae</name>
    <dbReference type="NCBI Taxonomy" id="483013"/>
    <lineage>
        <taxon>Bacteria</taxon>
        <taxon>Pseudomonadati</taxon>
        <taxon>Pseudomonadota</taxon>
        <taxon>Alphaproteobacteria</taxon>
        <taxon>Rhodobacterales</taxon>
        <taxon>Paracoccaceae</taxon>
        <taxon>Tritonibacter</taxon>
    </lineage>
</organism>
<dbReference type="Pfam" id="PF05239">
    <property type="entry name" value="PRC"/>
    <property type="match status" value="2"/>
</dbReference>
<dbReference type="Proteomes" id="UP000237718">
    <property type="component" value="Unassembled WGS sequence"/>
</dbReference>
<dbReference type="AlphaFoldDB" id="A0A2T1A8I0"/>
<sequence length="306" mass="32970">MKNLLISTALLTATSTMAFADEQKFMTEADPMAIQASDFIGQNIYSTESGVENTSSNGVQDGWENIGEVHDIVLTRDGKIQSVLVDIGGFLGIGERQIAVDMNALKLVSDSATEQDDADYFLVMQANVSEFEDAPAYEHTAANDLTNSVEQAAENTAAAAKDTAADVKASAETAAAELGDAAENTSEDVQQMADEATDGDMAREPMMREGYAQLDSNDLTTEMLTGARTYDTKDEWIGEVSELVLNDKGELTHAIVDVGGFLGIGEKPVKLDLNKLDILHETDGNDVRVYLPMTEDKLKSMEAYEG</sequence>
<feature type="domain" description="PRC-barrel" evidence="2">
    <location>
        <begin position="34"/>
        <end position="110"/>
    </location>
</feature>
<reference evidence="3 4" key="1">
    <citation type="submission" date="2018-03" db="EMBL/GenBank/DDBJ databases">
        <title>Genomic Encyclopedia of Archaeal and Bacterial Type Strains, Phase II (KMG-II): from individual species to whole genera.</title>
        <authorList>
            <person name="Goeker M."/>
        </authorList>
    </citation>
    <scope>NUCLEOTIDE SEQUENCE [LARGE SCALE GENOMIC DNA]</scope>
    <source>
        <strain evidence="3 4">DSM 25328</strain>
    </source>
</reference>
<proteinExistence type="predicted"/>
<name>A0A2T1A8I0_TRISK</name>
<gene>
    <name evidence="3" type="ORF">CLV89_11934</name>
</gene>
<dbReference type="Gene3D" id="2.30.30.240">
    <property type="entry name" value="PRC-barrel domain"/>
    <property type="match status" value="2"/>
</dbReference>
<dbReference type="EMBL" id="PVUF01000019">
    <property type="protein sequence ID" value="PRZ44922.1"/>
    <property type="molecule type" value="Genomic_DNA"/>
</dbReference>
<keyword evidence="1" id="KW-0732">Signal</keyword>